<dbReference type="EMBL" id="FMBA01000022">
    <property type="protein sequence ID" value="SCC07497.1"/>
    <property type="molecule type" value="Genomic_DNA"/>
</dbReference>
<evidence type="ECO:0000313" key="2">
    <source>
        <dbReference type="Proteomes" id="UP000199698"/>
    </source>
</evidence>
<dbReference type="Proteomes" id="UP000199698">
    <property type="component" value="Unassembled WGS sequence"/>
</dbReference>
<gene>
    <name evidence="1" type="ORF">GA0061080_102211</name>
</gene>
<protein>
    <submittedName>
        <fullName evidence="1">Uncharacterized protein</fullName>
    </submittedName>
</protein>
<name>A0A1C4BKX8_9GAMM</name>
<sequence>MKLTRCPICHNEINLEALVEDVSGRELLILVSNLSYGCAKPMIAYIGLFRTQKSNLSNSRAVNLINEVLKLYQPSRHLAHALRETVNNIHAKRALGEYKPFKNHNYLKSVYESTKHLFAYVEHKEEDKPSRSSNEEYFEQMYRAGVDFSKLEKNIPGALDWYKNKTGA</sequence>
<accession>A0A1C4BKX8</accession>
<organism evidence="1 2">
    <name type="scientific">Gilliamella intestini</name>
    <dbReference type="NCBI Taxonomy" id="1798183"/>
    <lineage>
        <taxon>Bacteria</taxon>
        <taxon>Pseudomonadati</taxon>
        <taxon>Pseudomonadota</taxon>
        <taxon>Gammaproteobacteria</taxon>
        <taxon>Orbales</taxon>
        <taxon>Orbaceae</taxon>
        <taxon>Gilliamella</taxon>
    </lineage>
</organism>
<dbReference type="AlphaFoldDB" id="A0A1C4BKX8"/>
<dbReference type="RefSeq" id="WP_091123239.1">
    <property type="nucleotide sequence ID" value="NZ_FMBA01000022.1"/>
</dbReference>
<evidence type="ECO:0000313" key="1">
    <source>
        <dbReference type="EMBL" id="SCC07497.1"/>
    </source>
</evidence>
<proteinExistence type="predicted"/>
<dbReference type="OrthoDB" id="6872885at2"/>
<reference evidence="2" key="1">
    <citation type="submission" date="2016-08" db="EMBL/GenBank/DDBJ databases">
        <authorList>
            <person name="Varghese N."/>
            <person name="Submissions Spin"/>
        </authorList>
    </citation>
    <scope>NUCLEOTIDE SEQUENCE [LARGE SCALE GENOMIC DNA]</scope>
    <source>
        <strain evidence="2">R-53144</strain>
    </source>
</reference>
<dbReference type="STRING" id="1798183.GA0061080_102211"/>
<keyword evidence="2" id="KW-1185">Reference proteome</keyword>